<evidence type="ECO:0000256" key="2">
    <source>
        <dbReference type="ARBA" id="ARBA00023002"/>
    </source>
</evidence>
<organism evidence="6 7">
    <name type="scientific">Nocardia farcinica</name>
    <dbReference type="NCBI Taxonomy" id="37329"/>
    <lineage>
        <taxon>Bacteria</taxon>
        <taxon>Bacillati</taxon>
        <taxon>Actinomycetota</taxon>
        <taxon>Actinomycetes</taxon>
        <taxon>Mycobacteriales</taxon>
        <taxon>Nocardiaceae</taxon>
        <taxon>Nocardia</taxon>
    </lineage>
</organism>
<feature type="domain" description="Aldehyde dehydrogenase" evidence="5">
    <location>
        <begin position="41"/>
        <end position="500"/>
    </location>
</feature>
<name>A0A0H5NPP3_NOCFR</name>
<dbReference type="FunFam" id="3.40.605.10:FF:000007">
    <property type="entry name" value="NAD/NADP-dependent betaine aldehyde dehydrogenase"/>
    <property type="match status" value="1"/>
</dbReference>
<evidence type="ECO:0000256" key="4">
    <source>
        <dbReference type="RuleBase" id="RU003345"/>
    </source>
</evidence>
<reference evidence="7" key="1">
    <citation type="submission" date="2015-03" db="EMBL/GenBank/DDBJ databases">
        <authorList>
            <consortium name="Pathogen Informatics"/>
        </authorList>
    </citation>
    <scope>NUCLEOTIDE SEQUENCE [LARGE SCALE GENOMIC DNA]</scope>
    <source>
        <strain evidence="7">NCTC11134</strain>
    </source>
</reference>
<dbReference type="InterPro" id="IPR016161">
    <property type="entry name" value="Ald_DH/histidinol_DH"/>
</dbReference>
<dbReference type="PROSITE" id="PS00687">
    <property type="entry name" value="ALDEHYDE_DEHYDR_GLU"/>
    <property type="match status" value="1"/>
</dbReference>
<dbReference type="Gene3D" id="3.40.605.10">
    <property type="entry name" value="Aldehyde Dehydrogenase, Chain A, domain 1"/>
    <property type="match status" value="1"/>
</dbReference>
<dbReference type="Gene3D" id="3.40.309.10">
    <property type="entry name" value="Aldehyde Dehydrogenase, Chain A, domain 2"/>
    <property type="match status" value="1"/>
</dbReference>
<feature type="active site" evidence="3">
    <location>
        <position position="271"/>
    </location>
</feature>
<sequence>MNRSMSVAGTGTPARTVRAAEIATLVERDWRLLIGGALVPAEGGATFTVGDPFTQESLAEVPDASLADVDRAVAAAEAALPGWRATPALERADLVRRLADLVEEHSEELALLDTIDAGSPISNSRFDVEIALSQMRMYAGFALEMKGATIPASENLPLTLREPVGVVAKIFPYNHPLMFACRIAAPLVAGNPVVAKPPEAAPLSTLRLAELANEVFPPGVVNVVVGNGPAVPDRLVRHPAVRRIGFIGSEPTGRAIQRAAAESGVKHVTLELGGKNAMVVFDDADLEKAAAGAVAGMNFTWSGQSCGSNSRLLVHRSLHDRLVDRVVELVEARTVGDPLDEGSEQGTMINRTQFDKSMLYIDMALAEGAVVRTGGGRPKGPEFEGSLFVAPTVLVDVVHSARVAREEVFGPLLSVIPFDTEDEAVAIANSVEYGLTGSVWTKDLDRAVRVARALEAGFVWVNGSSQHFLNVPYGGVKASGVGGKEECLEELLSYTEEKVINIMV</sequence>
<dbReference type="PANTHER" id="PTHR11699">
    <property type="entry name" value="ALDEHYDE DEHYDROGENASE-RELATED"/>
    <property type="match status" value="1"/>
</dbReference>
<dbReference type="InterPro" id="IPR015590">
    <property type="entry name" value="Aldehyde_DH_dom"/>
</dbReference>
<evidence type="ECO:0000256" key="3">
    <source>
        <dbReference type="PROSITE-ProRule" id="PRU10007"/>
    </source>
</evidence>
<protein>
    <submittedName>
        <fullName evidence="6">Betaine aldehyde dehydrogenase</fullName>
        <ecNumber evidence="6">1.2.1.8</ecNumber>
    </submittedName>
</protein>
<dbReference type="FunFam" id="3.40.309.10:FF:000012">
    <property type="entry name" value="Betaine aldehyde dehydrogenase"/>
    <property type="match status" value="1"/>
</dbReference>
<evidence type="ECO:0000256" key="1">
    <source>
        <dbReference type="ARBA" id="ARBA00009986"/>
    </source>
</evidence>
<dbReference type="GO" id="GO:0008802">
    <property type="term" value="F:betaine-aldehyde dehydrogenase (NAD+) activity"/>
    <property type="evidence" value="ECO:0007669"/>
    <property type="project" value="UniProtKB-EC"/>
</dbReference>
<dbReference type="RefSeq" id="WP_240327511.1">
    <property type="nucleotide sequence ID" value="NZ_CP031418.1"/>
</dbReference>
<proteinExistence type="inferred from homology"/>
<keyword evidence="2 4" id="KW-0560">Oxidoreductase</keyword>
<dbReference type="InterPro" id="IPR016163">
    <property type="entry name" value="Ald_DH_C"/>
</dbReference>
<dbReference type="InterPro" id="IPR016162">
    <property type="entry name" value="Ald_DH_N"/>
</dbReference>
<evidence type="ECO:0000259" key="5">
    <source>
        <dbReference type="Pfam" id="PF00171"/>
    </source>
</evidence>
<comment type="similarity">
    <text evidence="1 4">Belongs to the aldehyde dehydrogenase family.</text>
</comment>
<gene>
    <name evidence="6" type="primary">betB_2</name>
    <name evidence="6" type="ORF">ERS450000_02620</name>
</gene>
<dbReference type="Pfam" id="PF00171">
    <property type="entry name" value="Aldedh"/>
    <property type="match status" value="1"/>
</dbReference>
<dbReference type="EC" id="1.2.1.8" evidence="6"/>
<accession>A0A0H5NPP3</accession>
<evidence type="ECO:0000313" key="7">
    <source>
        <dbReference type="Proteomes" id="UP000057820"/>
    </source>
</evidence>
<dbReference type="AlphaFoldDB" id="A0A0H5NPP3"/>
<dbReference type="Proteomes" id="UP000057820">
    <property type="component" value="Chromosome 1"/>
</dbReference>
<dbReference type="InterPro" id="IPR029510">
    <property type="entry name" value="Ald_DH_CS_GLU"/>
</dbReference>
<dbReference type="SUPFAM" id="SSF53720">
    <property type="entry name" value="ALDH-like"/>
    <property type="match status" value="1"/>
</dbReference>
<evidence type="ECO:0000313" key="6">
    <source>
        <dbReference type="EMBL" id="CRY77845.1"/>
    </source>
</evidence>
<dbReference type="EMBL" id="LN868938">
    <property type="protein sequence ID" value="CRY77845.1"/>
    <property type="molecule type" value="Genomic_DNA"/>
</dbReference>
<dbReference type="KEGG" id="nfr:ERS450000_02620"/>